<evidence type="ECO:0000256" key="1">
    <source>
        <dbReference type="ARBA" id="ARBA00010169"/>
    </source>
</evidence>
<dbReference type="Pfam" id="PF16077">
    <property type="entry name" value="Spaetzle"/>
    <property type="match status" value="1"/>
</dbReference>
<dbReference type="SUPFAM" id="SSF57501">
    <property type="entry name" value="Cystine-knot cytokines"/>
    <property type="match status" value="1"/>
</dbReference>
<accession>A0AAV1LWI4</accession>
<feature type="domain" description="Spaetzle" evidence="3">
    <location>
        <begin position="125"/>
        <end position="200"/>
    </location>
</feature>
<feature type="signal peptide" evidence="2">
    <location>
        <begin position="1"/>
        <end position="20"/>
    </location>
</feature>
<dbReference type="GO" id="GO:0010038">
    <property type="term" value="P:response to metal ion"/>
    <property type="evidence" value="ECO:0007669"/>
    <property type="project" value="InterPro"/>
</dbReference>
<protein>
    <recommendedName>
        <fullName evidence="3">Spaetzle domain-containing protein</fullName>
    </recommendedName>
</protein>
<keyword evidence="5" id="KW-1185">Reference proteome</keyword>
<dbReference type="InterPro" id="IPR004323">
    <property type="entry name" value="Ion_tolerance_CutA"/>
</dbReference>
<evidence type="ECO:0000313" key="5">
    <source>
        <dbReference type="Proteomes" id="UP001314205"/>
    </source>
</evidence>
<keyword evidence="2" id="KW-0732">Signal</keyword>
<comment type="caution">
    <text evidence="4">The sequence shown here is derived from an EMBL/GenBank/DDBJ whole genome shotgun (WGS) entry which is preliminary data.</text>
</comment>
<evidence type="ECO:0000259" key="3">
    <source>
        <dbReference type="Pfam" id="PF16077"/>
    </source>
</evidence>
<name>A0AAV1LWI4_9NEOP</name>
<reference evidence="4 5" key="1">
    <citation type="submission" date="2023-11" db="EMBL/GenBank/DDBJ databases">
        <authorList>
            <person name="Hedman E."/>
            <person name="Englund M."/>
            <person name="Stromberg M."/>
            <person name="Nyberg Akerstrom W."/>
            <person name="Nylinder S."/>
            <person name="Jareborg N."/>
            <person name="Kallberg Y."/>
            <person name="Kronander E."/>
        </authorList>
    </citation>
    <scope>NUCLEOTIDE SEQUENCE [LARGE SCALE GENOMIC DNA]</scope>
</reference>
<sequence length="321" mass="36665">MYLLSQFLFWISFVHISTQGFKKPSFHLISNTSFAVRNESTLNQTRDSIIFPDHIFSSNFLFVPKITEKCKRLGICEDIPNYPEQHIERLLERRKIYNRTKINVVSDVLKPKSGLKFGHEEDFLELCKSTERLVAPRAAKDINNKWYFILNREKEPQQKFRVEICAKQSAPCSPVAHFAQGYRGRCIQKYVLRIMTAIDKYVVSQANMSSGSAEAGIYSVAYVTVPSTDVGKTIGNGLVKNKLAACVNIIPQITSIYEWKGEINEDSEALLMIKTRTSLVDKLTEFVRANHPYEVCEVISLPIKNGNPPYLKWIGDTVMEN</sequence>
<evidence type="ECO:0000313" key="4">
    <source>
        <dbReference type="EMBL" id="CAK1598487.1"/>
    </source>
</evidence>
<gene>
    <name evidence="4" type="ORF">PARMNEM_LOCUS17467</name>
</gene>
<feature type="chain" id="PRO_5043561586" description="Spaetzle domain-containing protein" evidence="2">
    <location>
        <begin position="21"/>
        <end position="321"/>
    </location>
</feature>
<comment type="similarity">
    <text evidence="1">Belongs to the CutA family.</text>
</comment>
<dbReference type="Gene3D" id="2.10.90.10">
    <property type="entry name" value="Cystine-knot cytokines"/>
    <property type="match status" value="1"/>
</dbReference>
<dbReference type="PANTHER" id="PTHR23419:SF8">
    <property type="entry name" value="FI09726P"/>
    <property type="match status" value="1"/>
</dbReference>
<dbReference type="Proteomes" id="UP001314205">
    <property type="component" value="Unassembled WGS sequence"/>
</dbReference>
<proteinExistence type="inferred from homology"/>
<evidence type="ECO:0000256" key="2">
    <source>
        <dbReference type="SAM" id="SignalP"/>
    </source>
</evidence>
<dbReference type="AlphaFoldDB" id="A0AAV1LWI4"/>
<dbReference type="EMBL" id="CAVLGL010000104">
    <property type="protein sequence ID" value="CAK1598487.1"/>
    <property type="molecule type" value="Genomic_DNA"/>
</dbReference>
<dbReference type="Gene3D" id="3.30.70.120">
    <property type="match status" value="1"/>
</dbReference>
<dbReference type="SUPFAM" id="SSF54913">
    <property type="entry name" value="GlnB-like"/>
    <property type="match status" value="1"/>
</dbReference>
<dbReference type="InterPro" id="IPR029034">
    <property type="entry name" value="Cystine-knot_cytokine"/>
</dbReference>
<dbReference type="InterPro" id="IPR015867">
    <property type="entry name" value="N-reg_PII/ATP_PRibTrfase_C"/>
</dbReference>
<dbReference type="PANTHER" id="PTHR23419">
    <property type="entry name" value="DIVALENT CATION TOLERANCE CUTA-RELATED"/>
    <property type="match status" value="1"/>
</dbReference>
<dbReference type="GO" id="GO:0005507">
    <property type="term" value="F:copper ion binding"/>
    <property type="evidence" value="ECO:0007669"/>
    <property type="project" value="TreeGrafter"/>
</dbReference>
<dbReference type="InterPro" id="IPR011322">
    <property type="entry name" value="N-reg_PII-like_a/b"/>
</dbReference>
<dbReference type="InterPro" id="IPR032104">
    <property type="entry name" value="Spaetzle"/>
</dbReference>
<dbReference type="Pfam" id="PF03091">
    <property type="entry name" value="CutA1"/>
    <property type="match status" value="1"/>
</dbReference>
<organism evidence="4 5">
    <name type="scientific">Parnassius mnemosyne</name>
    <name type="common">clouded apollo</name>
    <dbReference type="NCBI Taxonomy" id="213953"/>
    <lineage>
        <taxon>Eukaryota</taxon>
        <taxon>Metazoa</taxon>
        <taxon>Ecdysozoa</taxon>
        <taxon>Arthropoda</taxon>
        <taxon>Hexapoda</taxon>
        <taxon>Insecta</taxon>
        <taxon>Pterygota</taxon>
        <taxon>Neoptera</taxon>
        <taxon>Endopterygota</taxon>
        <taxon>Lepidoptera</taxon>
        <taxon>Glossata</taxon>
        <taxon>Ditrysia</taxon>
        <taxon>Papilionoidea</taxon>
        <taxon>Papilionidae</taxon>
        <taxon>Parnassiinae</taxon>
        <taxon>Parnassini</taxon>
        <taxon>Parnassius</taxon>
        <taxon>Driopa</taxon>
    </lineage>
</organism>